<protein>
    <submittedName>
        <fullName evidence="1">9576_t:CDS:1</fullName>
    </submittedName>
</protein>
<sequence>ACYGCLANKFRDYEAKKVVEAMLKMSNDLAGEEVFYSGFLKELDEQKP</sequence>
<proteinExistence type="predicted"/>
<name>A0A9W4T5M9_9GLOM</name>
<evidence type="ECO:0000313" key="2">
    <source>
        <dbReference type="Proteomes" id="UP001153678"/>
    </source>
</evidence>
<organism evidence="1 2">
    <name type="scientific">Funneliformis geosporum</name>
    <dbReference type="NCBI Taxonomy" id="1117311"/>
    <lineage>
        <taxon>Eukaryota</taxon>
        <taxon>Fungi</taxon>
        <taxon>Fungi incertae sedis</taxon>
        <taxon>Mucoromycota</taxon>
        <taxon>Glomeromycotina</taxon>
        <taxon>Glomeromycetes</taxon>
        <taxon>Glomerales</taxon>
        <taxon>Glomeraceae</taxon>
        <taxon>Funneliformis</taxon>
    </lineage>
</organism>
<reference evidence="1" key="1">
    <citation type="submission" date="2022-08" db="EMBL/GenBank/DDBJ databases">
        <authorList>
            <person name="Kallberg Y."/>
            <person name="Tangrot J."/>
            <person name="Rosling A."/>
        </authorList>
    </citation>
    <scope>NUCLEOTIDE SEQUENCE</scope>
    <source>
        <strain evidence="1">Wild A</strain>
    </source>
</reference>
<evidence type="ECO:0000313" key="1">
    <source>
        <dbReference type="EMBL" id="CAI2193616.1"/>
    </source>
</evidence>
<feature type="non-terminal residue" evidence="1">
    <location>
        <position position="48"/>
    </location>
</feature>
<dbReference type="AlphaFoldDB" id="A0A9W4T5M9"/>
<dbReference type="EMBL" id="CAMKVN010009861">
    <property type="protein sequence ID" value="CAI2193616.1"/>
    <property type="molecule type" value="Genomic_DNA"/>
</dbReference>
<gene>
    <name evidence="1" type="ORF">FWILDA_LOCUS16164</name>
</gene>
<dbReference type="Proteomes" id="UP001153678">
    <property type="component" value="Unassembled WGS sequence"/>
</dbReference>
<comment type="caution">
    <text evidence="1">The sequence shown here is derived from an EMBL/GenBank/DDBJ whole genome shotgun (WGS) entry which is preliminary data.</text>
</comment>
<accession>A0A9W4T5M9</accession>
<keyword evidence="2" id="KW-1185">Reference proteome</keyword>